<evidence type="ECO:0000313" key="3">
    <source>
        <dbReference type="Proteomes" id="UP000221165"/>
    </source>
</evidence>
<evidence type="ECO:0000313" key="2">
    <source>
        <dbReference type="EMBL" id="PHJ15559.1"/>
    </source>
</evidence>
<keyword evidence="1" id="KW-1133">Transmembrane helix</keyword>
<evidence type="ECO:0000256" key="1">
    <source>
        <dbReference type="SAM" id="Phobius"/>
    </source>
</evidence>
<keyword evidence="1" id="KW-0472">Membrane</keyword>
<comment type="caution">
    <text evidence="2">The sequence shown here is derived from an EMBL/GenBank/DDBJ whole genome shotgun (WGS) entry which is preliminary data.</text>
</comment>
<feature type="transmembrane region" description="Helical" evidence="1">
    <location>
        <begin position="46"/>
        <end position="71"/>
    </location>
</feature>
<dbReference type="EMBL" id="MIGC01007884">
    <property type="protein sequence ID" value="PHJ15559.1"/>
    <property type="molecule type" value="Genomic_DNA"/>
</dbReference>
<feature type="transmembrane region" description="Helical" evidence="1">
    <location>
        <begin position="21"/>
        <end position="40"/>
    </location>
</feature>
<evidence type="ECO:0008006" key="4">
    <source>
        <dbReference type="Google" id="ProtNLM"/>
    </source>
</evidence>
<dbReference type="Proteomes" id="UP000221165">
    <property type="component" value="Unassembled WGS sequence"/>
</dbReference>
<proteinExistence type="predicted"/>
<protein>
    <recommendedName>
        <fullName evidence="4">Transmembrane protein</fullName>
    </recommendedName>
</protein>
<reference evidence="2 3" key="1">
    <citation type="journal article" date="2017" name="Int. J. Parasitol.">
        <title>The genome of the protozoan parasite Cystoisospora suis and a reverse vaccinology approach to identify vaccine candidates.</title>
        <authorList>
            <person name="Palmieri N."/>
            <person name="Shrestha A."/>
            <person name="Ruttkowski B."/>
            <person name="Beck T."/>
            <person name="Vogl C."/>
            <person name="Tomley F."/>
            <person name="Blake D.P."/>
            <person name="Joachim A."/>
        </authorList>
    </citation>
    <scope>NUCLEOTIDE SEQUENCE [LARGE SCALE GENOMIC DNA]</scope>
    <source>
        <strain evidence="2 3">Wien I</strain>
    </source>
</reference>
<name>A0A2C6KEJ6_9APIC</name>
<keyword evidence="1" id="KW-0812">Transmembrane</keyword>
<dbReference type="RefSeq" id="XP_067917291.1">
    <property type="nucleotide sequence ID" value="XM_068070733.1"/>
</dbReference>
<dbReference type="VEuPathDB" id="ToxoDB:CSUI_010630"/>
<keyword evidence="3" id="KW-1185">Reference proteome</keyword>
<sequence>MSSRRSRSFSIFFCISSEDISGLNCFPSFIVTSVYFHHFILHPLLLLFSFLSFILSPILFIFLHLQVSILLSRKITSLSLSPTVYIFTLRLRISRSAYCKST</sequence>
<dbReference type="AlphaFoldDB" id="A0A2C6KEJ6"/>
<organism evidence="2 3">
    <name type="scientific">Cystoisospora suis</name>
    <dbReference type="NCBI Taxonomy" id="483139"/>
    <lineage>
        <taxon>Eukaryota</taxon>
        <taxon>Sar</taxon>
        <taxon>Alveolata</taxon>
        <taxon>Apicomplexa</taxon>
        <taxon>Conoidasida</taxon>
        <taxon>Coccidia</taxon>
        <taxon>Eucoccidiorida</taxon>
        <taxon>Eimeriorina</taxon>
        <taxon>Sarcocystidae</taxon>
        <taxon>Cystoisospora</taxon>
    </lineage>
</organism>
<accession>A0A2C6KEJ6</accession>
<dbReference type="GeneID" id="94433944"/>
<gene>
    <name evidence="2" type="ORF">CSUI_010630</name>
</gene>